<evidence type="ECO:0000313" key="3">
    <source>
        <dbReference type="Proteomes" id="UP000198779"/>
    </source>
</evidence>
<dbReference type="Pfam" id="PF11074">
    <property type="entry name" value="DUF2779"/>
    <property type="match status" value="1"/>
</dbReference>
<dbReference type="EMBL" id="FNCQ01000021">
    <property type="protein sequence ID" value="SDH25725.1"/>
    <property type="molecule type" value="Genomic_DNA"/>
</dbReference>
<gene>
    <name evidence="2" type="ORF">SAMN04487901_12121</name>
</gene>
<name>A0A1G8AXN5_9BACT</name>
<evidence type="ECO:0000259" key="1">
    <source>
        <dbReference type="Pfam" id="PF11074"/>
    </source>
</evidence>
<evidence type="ECO:0000313" key="2">
    <source>
        <dbReference type="EMBL" id="SDH25725.1"/>
    </source>
</evidence>
<protein>
    <recommendedName>
        <fullName evidence="1">DUF2779 domain-containing protein</fullName>
    </recommendedName>
</protein>
<organism evidence="2 3">
    <name type="scientific">Prevotella communis</name>
    <dbReference type="NCBI Taxonomy" id="2913614"/>
    <lineage>
        <taxon>Bacteria</taxon>
        <taxon>Pseudomonadati</taxon>
        <taxon>Bacteroidota</taxon>
        <taxon>Bacteroidia</taxon>
        <taxon>Bacteroidales</taxon>
        <taxon>Prevotellaceae</taxon>
        <taxon>Prevotella</taxon>
    </lineage>
</organism>
<proteinExistence type="predicted"/>
<keyword evidence="3" id="KW-1185">Reference proteome</keyword>
<dbReference type="Proteomes" id="UP000198779">
    <property type="component" value="Unassembled WGS sequence"/>
</dbReference>
<reference evidence="3" key="1">
    <citation type="submission" date="2016-10" db="EMBL/GenBank/DDBJ databases">
        <authorList>
            <person name="Varghese N."/>
            <person name="Submissions S."/>
        </authorList>
    </citation>
    <scope>NUCLEOTIDE SEQUENCE [LARGE SCALE GENOMIC DNA]</scope>
    <source>
        <strain evidence="3">BP1-148</strain>
    </source>
</reference>
<feature type="domain" description="DUF2779" evidence="1">
    <location>
        <begin position="309"/>
        <end position="435"/>
    </location>
</feature>
<accession>A0A1G8AXN5</accession>
<dbReference type="InterPro" id="IPR021301">
    <property type="entry name" value="DUF2779"/>
</dbReference>
<dbReference type="AlphaFoldDB" id="A0A1G8AXN5"/>
<sequence>MAKGLSKSRYTLFCQCPKTLWLRTYKPDEATVDAGVEARFESGNEVGDLAMGLFGPFVEVTTKREDGSLDLQAMINKTKDEMAKGTEVICEASFTFDNNYCAVDILRKSPGGWAIYEVKSSSFPEFEGQEAKLEKYAPDIAYQKWVLTQCGINVTDTYLVCLNSDYVRQGELDLQKLFVVIDMKELVENEYLKVPAQVSKALKVLRSEDELDIDLSEHCMKPYGCAFLDYCKRQHGVPDDEPTVFDLYRMNFAKKLEHYHAGRITFEYLRSQELSDKQQMQVECTLNQTEHIDREGIREFLNNLSYPLYFLDFETLQQTIPLYDGTKPYQQITFQYSLHIKRCADAPYEHLEFLAPNDGSDPRRSLAEQLCKDIPMNVCILAYNKGFECGRIRELAGMYPDLAVHLLNIREHIQDLLDPFRDGYYYVPAMHGSFSIKSVLPALFPDEPSLNYHNLDERCQNGGNAMTLFPRIQFMELEEAKASREALLRYCELDTWAMVKVWEKLKEVVE</sequence>
<dbReference type="STRING" id="645274.SAMN04487901_12121"/>
<dbReference type="RefSeq" id="WP_091819064.1">
    <property type="nucleotide sequence ID" value="NZ_FNCQ01000021.1"/>
</dbReference>